<dbReference type="PROSITE" id="PS51462">
    <property type="entry name" value="NUDIX"/>
    <property type="match status" value="1"/>
</dbReference>
<dbReference type="SUPFAM" id="SSF55811">
    <property type="entry name" value="Nudix"/>
    <property type="match status" value="1"/>
</dbReference>
<dbReference type="EMBL" id="JACIDN010000003">
    <property type="protein sequence ID" value="MBB3902540.1"/>
    <property type="molecule type" value="Genomic_DNA"/>
</dbReference>
<dbReference type="Proteomes" id="UP000517759">
    <property type="component" value="Unassembled WGS sequence"/>
</dbReference>
<gene>
    <name evidence="2" type="ORF">GCM10007884_03710</name>
    <name evidence="3" type="ORF">GGR33_002035</name>
</gene>
<name>A0A7W6F6P2_9HYPH</name>
<organism evidence="3 4">
    <name type="scientific">Methylobacterium brachythecii</name>
    <dbReference type="NCBI Taxonomy" id="1176177"/>
    <lineage>
        <taxon>Bacteria</taxon>
        <taxon>Pseudomonadati</taxon>
        <taxon>Pseudomonadota</taxon>
        <taxon>Alphaproteobacteria</taxon>
        <taxon>Hyphomicrobiales</taxon>
        <taxon>Methylobacteriaceae</taxon>
        <taxon>Methylobacterium</taxon>
    </lineage>
</organism>
<feature type="domain" description="Nudix hydrolase" evidence="1">
    <location>
        <begin position="92"/>
        <end position="246"/>
    </location>
</feature>
<reference evidence="2" key="1">
    <citation type="journal article" date="2014" name="Int. J. Syst. Evol. Microbiol.">
        <title>Complete genome of a new Firmicutes species belonging to the dominant human colonic microbiota ('Ruminococcus bicirculans') reveals two chromosomes and a selective capacity to utilize plant glucans.</title>
        <authorList>
            <consortium name="NISC Comparative Sequencing Program"/>
            <person name="Wegmann U."/>
            <person name="Louis P."/>
            <person name="Goesmann A."/>
            <person name="Henrissat B."/>
            <person name="Duncan S.H."/>
            <person name="Flint H.J."/>
        </authorList>
    </citation>
    <scope>NUCLEOTIDE SEQUENCE</scope>
    <source>
        <strain evidence="2">NBRC 107710</strain>
    </source>
</reference>
<protein>
    <submittedName>
        <fullName evidence="3">8-oxo-dGTP pyrophosphatase MutT (NUDIX family)</fullName>
    </submittedName>
</protein>
<keyword evidence="5" id="KW-1185">Reference proteome</keyword>
<evidence type="ECO:0000313" key="3">
    <source>
        <dbReference type="EMBL" id="MBB3902540.1"/>
    </source>
</evidence>
<dbReference type="Proteomes" id="UP001156881">
    <property type="component" value="Unassembled WGS sequence"/>
</dbReference>
<evidence type="ECO:0000313" key="4">
    <source>
        <dbReference type="Proteomes" id="UP000517759"/>
    </source>
</evidence>
<evidence type="ECO:0000313" key="2">
    <source>
        <dbReference type="EMBL" id="GLS42386.1"/>
    </source>
</evidence>
<dbReference type="AlphaFoldDB" id="A0A7W6F6P2"/>
<reference evidence="5" key="2">
    <citation type="journal article" date="2019" name="Int. J. Syst. Evol. Microbiol.">
        <title>The Global Catalogue of Microorganisms (GCM) 10K type strain sequencing project: providing services to taxonomists for standard genome sequencing and annotation.</title>
        <authorList>
            <consortium name="The Broad Institute Genomics Platform"/>
            <consortium name="The Broad Institute Genome Sequencing Center for Infectious Disease"/>
            <person name="Wu L."/>
            <person name="Ma J."/>
        </authorList>
    </citation>
    <scope>NUCLEOTIDE SEQUENCE [LARGE SCALE GENOMIC DNA]</scope>
    <source>
        <strain evidence="5">NBRC 107710</strain>
    </source>
</reference>
<dbReference type="Gene3D" id="3.90.79.10">
    <property type="entry name" value="Nucleoside Triphosphate Pyrophosphohydrolase"/>
    <property type="match status" value="1"/>
</dbReference>
<accession>A0A7W6F6P2</accession>
<dbReference type="GO" id="GO:0003824">
    <property type="term" value="F:catalytic activity"/>
    <property type="evidence" value="ECO:0007669"/>
    <property type="project" value="UniProtKB-ARBA"/>
</dbReference>
<dbReference type="InterPro" id="IPR000086">
    <property type="entry name" value="NUDIX_hydrolase_dom"/>
</dbReference>
<proteinExistence type="predicted"/>
<reference evidence="2" key="4">
    <citation type="submission" date="2023-01" db="EMBL/GenBank/DDBJ databases">
        <title>Draft genome sequence of Methylobacterium brachythecii strain NBRC 107710.</title>
        <authorList>
            <person name="Sun Q."/>
            <person name="Mori K."/>
        </authorList>
    </citation>
    <scope>NUCLEOTIDE SEQUENCE</scope>
    <source>
        <strain evidence="2">NBRC 107710</strain>
    </source>
</reference>
<dbReference type="EMBL" id="BSPG01000001">
    <property type="protein sequence ID" value="GLS42386.1"/>
    <property type="molecule type" value="Genomic_DNA"/>
</dbReference>
<comment type="caution">
    <text evidence="3">The sequence shown here is derived from an EMBL/GenBank/DDBJ whole genome shotgun (WGS) entry which is preliminary data.</text>
</comment>
<reference evidence="3 4" key="3">
    <citation type="submission" date="2020-08" db="EMBL/GenBank/DDBJ databases">
        <title>Genomic Encyclopedia of Type Strains, Phase IV (KMG-IV): sequencing the most valuable type-strain genomes for metagenomic binning, comparative biology and taxonomic classification.</title>
        <authorList>
            <person name="Goeker M."/>
        </authorList>
    </citation>
    <scope>NUCLEOTIDE SEQUENCE [LARGE SCALE GENOMIC DNA]</scope>
    <source>
        <strain evidence="3 4">DSM 24105</strain>
    </source>
</reference>
<dbReference type="RefSeq" id="WP_183504552.1">
    <property type="nucleotide sequence ID" value="NZ_BSPG01000001.1"/>
</dbReference>
<dbReference type="InterPro" id="IPR015797">
    <property type="entry name" value="NUDIX_hydrolase-like_dom_sf"/>
</dbReference>
<evidence type="ECO:0000313" key="5">
    <source>
        <dbReference type="Proteomes" id="UP001156881"/>
    </source>
</evidence>
<sequence length="246" mass="27205">MSETAPLGFALTRLTQISARLAEHDWAWARENAEAIERNWQRRIAERPSMFDGPVLMSQGCAIADGTCEIAFFETRYSRFIASRDWSTVRTGVLNAFAAIVPHTSDGAVLLGRMGAHTANAGQIYFPCGTPDREDIREGGIVDLAGSAAREFEEETGLVLPAAGHTAPWMLLRRDELLAFLRPVRFDGRAEDLVDRIAAYHANDAEPELAGMVVVRGLSDIDPDRMQPYVRAYLESVFEPAPISLR</sequence>
<evidence type="ECO:0000259" key="1">
    <source>
        <dbReference type="PROSITE" id="PS51462"/>
    </source>
</evidence>